<evidence type="ECO:0000256" key="1">
    <source>
        <dbReference type="ARBA" id="ARBA00004141"/>
    </source>
</evidence>
<feature type="transmembrane region" description="Helical" evidence="5">
    <location>
        <begin position="327"/>
        <end position="347"/>
    </location>
</feature>
<accession>A0A1I7WRB9</accession>
<proteinExistence type="predicted"/>
<keyword evidence="4 5" id="KW-0472">Membrane</keyword>
<evidence type="ECO:0000256" key="5">
    <source>
        <dbReference type="SAM" id="Phobius"/>
    </source>
</evidence>
<dbReference type="PANTHER" id="PTHR23423">
    <property type="entry name" value="ORGANIC SOLUTE TRANSPORTER-RELATED"/>
    <property type="match status" value="1"/>
</dbReference>
<feature type="transmembrane region" description="Helical" evidence="5">
    <location>
        <begin position="406"/>
        <end position="426"/>
    </location>
</feature>
<feature type="transmembrane region" description="Helical" evidence="5">
    <location>
        <begin position="359"/>
        <end position="377"/>
    </location>
</feature>
<evidence type="ECO:0000313" key="7">
    <source>
        <dbReference type="WBParaSite" id="Hba_07720"/>
    </source>
</evidence>
<keyword evidence="3 5" id="KW-1133">Transmembrane helix</keyword>
<reference evidence="7" key="1">
    <citation type="submission" date="2016-11" db="UniProtKB">
        <authorList>
            <consortium name="WormBaseParasite"/>
        </authorList>
    </citation>
    <scope>IDENTIFICATION</scope>
</reference>
<sequence length="456" mass="53234">MANCCHENNITTIFIFIDQYYWFFVISFCRIFLFISIIVFTHFFNEYFKKTISIRLTSLLTSFVKGNIKLCDILIFKRIKPLDLISKSQPANNFHSFVRSERSFVCSSDHPLETLVFPVCYFYNHKMQYFVGLLYPYVFKSWVIRTTLCMTQFRFANIICYRPFYGKYCLFGDHSPWSASYPLHFRVYYSVRQETIYCISRQHCAICFCSFLSGNVYAKSMVPLSSNQFSIFEGHHSLVSKMSERLQHIEVATPPFCCVFPCLPKVQLERFPLILFILVLLDFYLSRKVRICEWMVLQAPCVRLFATLASLIIYFEYQDKGLIPLKVLDFITLPSLLGGIYGTHILVTTVSRLDELISYRYIVVFRLLDFFFMFFGLQQPVFDFLARYGIFGCGSILPAIETSFFWKNFFTVLEAFFVTLISTVLVHPSKSSFFDKHPSCRSIASSANSHTTETSA</sequence>
<name>A0A1I7WRB9_HETBA</name>
<evidence type="ECO:0000256" key="4">
    <source>
        <dbReference type="ARBA" id="ARBA00023136"/>
    </source>
</evidence>
<dbReference type="InterPro" id="IPR005178">
    <property type="entry name" value="Ostalpha/TMEM184C"/>
</dbReference>
<comment type="subcellular location">
    <subcellularLocation>
        <location evidence="1">Membrane</location>
        <topology evidence="1">Multi-pass membrane protein</topology>
    </subcellularLocation>
</comment>
<organism evidence="6 7">
    <name type="scientific">Heterorhabditis bacteriophora</name>
    <name type="common">Entomopathogenic nematode worm</name>
    <dbReference type="NCBI Taxonomy" id="37862"/>
    <lineage>
        <taxon>Eukaryota</taxon>
        <taxon>Metazoa</taxon>
        <taxon>Ecdysozoa</taxon>
        <taxon>Nematoda</taxon>
        <taxon>Chromadorea</taxon>
        <taxon>Rhabditida</taxon>
        <taxon>Rhabditina</taxon>
        <taxon>Rhabditomorpha</taxon>
        <taxon>Strongyloidea</taxon>
        <taxon>Heterorhabditidae</taxon>
        <taxon>Heterorhabditis</taxon>
    </lineage>
</organism>
<dbReference type="GO" id="GO:0016020">
    <property type="term" value="C:membrane"/>
    <property type="evidence" value="ECO:0007669"/>
    <property type="project" value="UniProtKB-SubCell"/>
</dbReference>
<evidence type="ECO:0000256" key="2">
    <source>
        <dbReference type="ARBA" id="ARBA00022692"/>
    </source>
</evidence>
<evidence type="ECO:0000256" key="3">
    <source>
        <dbReference type="ARBA" id="ARBA00022989"/>
    </source>
</evidence>
<feature type="transmembrane region" description="Helical" evidence="5">
    <location>
        <begin position="295"/>
        <end position="315"/>
    </location>
</feature>
<evidence type="ECO:0000313" key="6">
    <source>
        <dbReference type="Proteomes" id="UP000095283"/>
    </source>
</evidence>
<dbReference type="Proteomes" id="UP000095283">
    <property type="component" value="Unplaced"/>
</dbReference>
<keyword evidence="6" id="KW-1185">Reference proteome</keyword>
<dbReference type="WBParaSite" id="Hba_07720">
    <property type="protein sequence ID" value="Hba_07720"/>
    <property type="gene ID" value="Hba_07720"/>
</dbReference>
<dbReference type="AlphaFoldDB" id="A0A1I7WRB9"/>
<keyword evidence="2 5" id="KW-0812">Transmembrane</keyword>
<protein>
    <submittedName>
        <fullName evidence="7">Phosphatidate cytidylyltransferase</fullName>
    </submittedName>
</protein>
<feature type="transmembrane region" description="Helical" evidence="5">
    <location>
        <begin position="20"/>
        <end position="44"/>
    </location>
</feature>